<reference evidence="1" key="1">
    <citation type="submission" date="2021-02" db="EMBL/GenBank/DDBJ databases">
        <title>Phycicoccus sp. MQZ13P-5T, whole genome shotgun sequence.</title>
        <authorList>
            <person name="Tuo L."/>
        </authorList>
    </citation>
    <scope>NUCLEOTIDE SEQUENCE</scope>
    <source>
        <strain evidence="1">MQZ13P-5</strain>
    </source>
</reference>
<name>A0ABS2CLK6_9MICO</name>
<accession>A0ABS2CLK6</accession>
<organism evidence="1 2">
    <name type="scientific">Phycicoccus sonneratiae</name>
    <dbReference type="NCBI Taxonomy" id="2807628"/>
    <lineage>
        <taxon>Bacteria</taxon>
        <taxon>Bacillati</taxon>
        <taxon>Actinomycetota</taxon>
        <taxon>Actinomycetes</taxon>
        <taxon>Micrococcales</taxon>
        <taxon>Intrasporangiaceae</taxon>
        <taxon>Phycicoccus</taxon>
    </lineage>
</organism>
<proteinExistence type="predicted"/>
<evidence type="ECO:0000313" key="1">
    <source>
        <dbReference type="EMBL" id="MBM6400777.1"/>
    </source>
</evidence>
<keyword evidence="2" id="KW-1185">Reference proteome</keyword>
<evidence type="ECO:0000313" key="2">
    <source>
        <dbReference type="Proteomes" id="UP001430172"/>
    </source>
</evidence>
<comment type="caution">
    <text evidence="1">The sequence shown here is derived from an EMBL/GenBank/DDBJ whole genome shotgun (WGS) entry which is preliminary data.</text>
</comment>
<dbReference type="RefSeq" id="WP_204131254.1">
    <property type="nucleotide sequence ID" value="NZ_JAFDVD010000010.1"/>
</dbReference>
<dbReference type="Proteomes" id="UP001430172">
    <property type="component" value="Unassembled WGS sequence"/>
</dbReference>
<sequence length="70" mass="7599">MFGQLPFAGMLFARGRDGSVLVTDADRRWHEVVLDVCRRAELRLVGAFLATPATVRSFPPPLTAVDGLAS</sequence>
<dbReference type="EMBL" id="JAFDVD010000010">
    <property type="protein sequence ID" value="MBM6400777.1"/>
    <property type="molecule type" value="Genomic_DNA"/>
</dbReference>
<protein>
    <submittedName>
        <fullName evidence="1">Uncharacterized protein</fullName>
    </submittedName>
</protein>
<gene>
    <name evidence="1" type="ORF">JQN70_10305</name>
</gene>